<dbReference type="AlphaFoldDB" id="B6K3G5"/>
<feature type="transmembrane region" description="Helical" evidence="1">
    <location>
        <begin position="21"/>
        <end position="40"/>
    </location>
</feature>
<protein>
    <submittedName>
        <fullName evidence="2">Acetylglucosaminyltransferase</fullName>
    </submittedName>
</protein>
<keyword evidence="1" id="KW-0812">Transmembrane</keyword>
<accession>B6K3G5</accession>
<dbReference type="GO" id="GO:0005794">
    <property type="term" value="C:Golgi apparatus"/>
    <property type="evidence" value="ECO:0007669"/>
    <property type="project" value="EnsemblFungi"/>
</dbReference>
<dbReference type="OrthoDB" id="2014201at2759"/>
<dbReference type="GeneID" id="7048495"/>
<name>B6K3G5_SCHJY</name>
<evidence type="ECO:0000256" key="1">
    <source>
        <dbReference type="SAM" id="Phobius"/>
    </source>
</evidence>
<dbReference type="PANTHER" id="PTHR11183">
    <property type="entry name" value="GLYCOGENIN SUBFAMILY MEMBER"/>
    <property type="match status" value="1"/>
</dbReference>
<gene>
    <name evidence="3" type="primary">otg2</name>
    <name evidence="2" type="ORF">SJAG_03149</name>
</gene>
<reference evidence="2 4" key="1">
    <citation type="journal article" date="2011" name="Science">
        <title>Comparative functional genomics of the fission yeasts.</title>
        <authorList>
            <person name="Rhind N."/>
            <person name="Chen Z."/>
            <person name="Yassour M."/>
            <person name="Thompson D.A."/>
            <person name="Haas B.J."/>
            <person name="Habib N."/>
            <person name="Wapinski I."/>
            <person name="Roy S."/>
            <person name="Lin M.F."/>
            <person name="Heiman D.I."/>
            <person name="Young S.K."/>
            <person name="Furuya K."/>
            <person name="Guo Y."/>
            <person name="Pidoux A."/>
            <person name="Chen H.M."/>
            <person name="Robbertse B."/>
            <person name="Goldberg J.M."/>
            <person name="Aoki K."/>
            <person name="Bayne E.H."/>
            <person name="Berlin A.M."/>
            <person name="Desjardins C.A."/>
            <person name="Dobbs E."/>
            <person name="Dukaj L."/>
            <person name="Fan L."/>
            <person name="FitzGerald M.G."/>
            <person name="French C."/>
            <person name="Gujja S."/>
            <person name="Hansen K."/>
            <person name="Keifenheim D."/>
            <person name="Levin J.Z."/>
            <person name="Mosher R.A."/>
            <person name="Mueller C.A."/>
            <person name="Pfiffner J."/>
            <person name="Priest M."/>
            <person name="Russ C."/>
            <person name="Smialowska A."/>
            <person name="Swoboda P."/>
            <person name="Sykes S.M."/>
            <person name="Vaughn M."/>
            <person name="Vengrova S."/>
            <person name="Yoder R."/>
            <person name="Zeng Q."/>
            <person name="Allshire R."/>
            <person name="Baulcombe D."/>
            <person name="Birren B.W."/>
            <person name="Brown W."/>
            <person name="Ekwall K."/>
            <person name="Kellis M."/>
            <person name="Leatherwood J."/>
            <person name="Levin H."/>
            <person name="Margalit H."/>
            <person name="Martienssen R."/>
            <person name="Nieduszynski C.A."/>
            <person name="Spatafora J.W."/>
            <person name="Friedman N."/>
            <person name="Dalgaard J.Z."/>
            <person name="Baumann P."/>
            <person name="Niki H."/>
            <person name="Regev A."/>
            <person name="Nusbaum C."/>
        </authorList>
    </citation>
    <scope>NUCLEOTIDE SEQUENCE [LARGE SCALE GENOMIC DNA]</scope>
    <source>
        <strain evidence="4">yFS275 / FY16936</strain>
    </source>
</reference>
<dbReference type="Gene3D" id="3.90.550.10">
    <property type="entry name" value="Spore Coat Polysaccharide Biosynthesis Protein SpsA, Chain A"/>
    <property type="match status" value="1"/>
</dbReference>
<dbReference type="EMBL" id="KE651167">
    <property type="protein sequence ID" value="EEB08022.1"/>
    <property type="molecule type" value="Genomic_DNA"/>
</dbReference>
<dbReference type="GO" id="GO:0005737">
    <property type="term" value="C:cytoplasm"/>
    <property type="evidence" value="ECO:0000318"/>
    <property type="project" value="GO_Central"/>
</dbReference>
<keyword evidence="1" id="KW-1133">Transmembrane helix</keyword>
<keyword evidence="4" id="KW-1185">Reference proteome</keyword>
<dbReference type="eggNOG" id="KOG1950">
    <property type="taxonomic scope" value="Eukaryota"/>
</dbReference>
<dbReference type="VEuPathDB" id="FungiDB:SJAG_03149"/>
<dbReference type="RefSeq" id="XP_002174315.1">
    <property type="nucleotide sequence ID" value="XM_002174279.2"/>
</dbReference>
<organism evidence="2 4">
    <name type="scientific">Schizosaccharomyces japonicus (strain yFS275 / FY16936)</name>
    <name type="common">Fission yeast</name>
    <dbReference type="NCBI Taxonomy" id="402676"/>
    <lineage>
        <taxon>Eukaryota</taxon>
        <taxon>Fungi</taxon>
        <taxon>Dikarya</taxon>
        <taxon>Ascomycota</taxon>
        <taxon>Taphrinomycotina</taxon>
        <taxon>Schizosaccharomycetes</taxon>
        <taxon>Schizosaccharomycetales</taxon>
        <taxon>Schizosaccharomycetaceae</taxon>
        <taxon>Schizosaccharomyces</taxon>
    </lineage>
</organism>
<evidence type="ECO:0000313" key="4">
    <source>
        <dbReference type="Proteomes" id="UP000001744"/>
    </source>
</evidence>
<dbReference type="InterPro" id="IPR050587">
    <property type="entry name" value="GNT1/Glycosyltrans_8"/>
</dbReference>
<dbReference type="GO" id="GO:0006487">
    <property type="term" value="P:protein N-linked glycosylation"/>
    <property type="evidence" value="ECO:0007669"/>
    <property type="project" value="EnsemblFungi"/>
</dbReference>
<keyword evidence="1" id="KW-0472">Membrane</keyword>
<dbReference type="HOGENOM" id="CLU_048469_1_1_1"/>
<evidence type="ECO:0000313" key="3">
    <source>
        <dbReference type="JaponicusDB" id="SJAG_03149"/>
    </source>
</evidence>
<dbReference type="GO" id="GO:0001962">
    <property type="term" value="F:alpha-1,3-galactosyltransferase activity"/>
    <property type="evidence" value="ECO:0007669"/>
    <property type="project" value="EnsemblFungi"/>
</dbReference>
<dbReference type="STRING" id="402676.B6K3G5"/>
<dbReference type="Proteomes" id="UP000001744">
    <property type="component" value="Unassembled WGS sequence"/>
</dbReference>
<proteinExistence type="predicted"/>
<dbReference type="GO" id="GO:0016757">
    <property type="term" value="F:glycosyltransferase activity"/>
    <property type="evidence" value="ECO:0000318"/>
    <property type="project" value="GO_Central"/>
</dbReference>
<dbReference type="SUPFAM" id="SSF53448">
    <property type="entry name" value="Nucleotide-diphospho-sugar transferases"/>
    <property type="match status" value="1"/>
</dbReference>
<dbReference type="JaponicusDB" id="SJAG_03149">
    <property type="gene designation" value="otg2"/>
</dbReference>
<dbReference type="OMA" id="FWVAAPS"/>
<sequence length="381" mass="45017">MWERVCNLYKGSFFVLSKRKFCTFLVAAVGLLFFGVLGLIPSIKNTIVDESWWYRLVNLPPSPRMAYVTMLTVPPRYVDAEDEERPDWYYNSTRLLVHRLVRYPETKSKYPVVVMAMRGVDEWKLQQLREDGAIVQVVEPLHARDVVDNIDDMEVADPRWLYMFTKLRVFEMFQYDRLCFIDSDMLPIRNMDGVFNVHEIMERKTSSSYKPPALTYRPKGSMKNAEFEEDWNAYGVDKEELYPYVFAAVSDPGEWHTTPPPFKDFFNAGLFVFRPSKAHWKRLRYLARKPYFYDNARMMEQSLLNFAFHSKGAFPWEHLDWTYNGVWARKTDLPFLKVIHGKLWQGADKMGFDYDTSAVWWQAYGEMIAYHKIIYSPPFGG</sequence>
<evidence type="ECO:0000313" key="2">
    <source>
        <dbReference type="EMBL" id="EEB08022.1"/>
    </source>
</evidence>
<dbReference type="InterPro" id="IPR029044">
    <property type="entry name" value="Nucleotide-diphossugar_trans"/>
</dbReference>